<keyword evidence="2" id="KW-1185">Reference proteome</keyword>
<name>A0A0F5HMV5_BACTR</name>
<dbReference type="Proteomes" id="UP000031563">
    <property type="component" value="Unassembled WGS sequence"/>
</dbReference>
<organism evidence="1 2">
    <name type="scientific">Bacillus thermotolerans</name>
    <name type="common">Quasibacillus thermotolerans</name>
    <dbReference type="NCBI Taxonomy" id="1221996"/>
    <lineage>
        <taxon>Bacteria</taxon>
        <taxon>Bacillati</taxon>
        <taxon>Bacillota</taxon>
        <taxon>Bacilli</taxon>
        <taxon>Bacillales</taxon>
        <taxon>Bacillaceae</taxon>
        <taxon>Bacillus</taxon>
    </lineage>
</organism>
<comment type="caution">
    <text evidence="1">The sequence shown here is derived from an EMBL/GenBank/DDBJ whole genome shotgun (WGS) entry which is preliminary data.</text>
</comment>
<evidence type="ECO:0000313" key="2">
    <source>
        <dbReference type="Proteomes" id="UP000031563"/>
    </source>
</evidence>
<proteinExistence type="predicted"/>
<dbReference type="AlphaFoldDB" id="A0A0F5HMV5"/>
<evidence type="ECO:0000313" key="1">
    <source>
        <dbReference type="EMBL" id="KKB34162.1"/>
    </source>
</evidence>
<dbReference type="STRING" id="1221996.QY95_04048"/>
<dbReference type="EMBL" id="JWIR02000089">
    <property type="protein sequence ID" value="KKB34162.1"/>
    <property type="molecule type" value="Genomic_DNA"/>
</dbReference>
<accession>A0A0F5HMV5</accession>
<reference evidence="1" key="1">
    <citation type="submission" date="2015-02" db="EMBL/GenBank/DDBJ databases">
        <title>Genome Assembly of Bacillaceae bacterium MTCC 8252.</title>
        <authorList>
            <person name="Verma A."/>
            <person name="Khatri I."/>
            <person name="Mual P."/>
            <person name="Subramanian S."/>
            <person name="Krishnamurthi S."/>
        </authorList>
    </citation>
    <scope>NUCLEOTIDE SEQUENCE [LARGE SCALE GENOMIC DNA]</scope>
    <source>
        <strain evidence="1">MTCC 8252</strain>
    </source>
</reference>
<dbReference type="RefSeq" id="WP_040048099.1">
    <property type="nucleotide sequence ID" value="NZ_JWIR02000089.1"/>
</dbReference>
<sequence length="249" mass="29507">MEKKQVAFRIQEDLYRQLQMYALQRNTSVQELMEKSVHQILRGGAGLPIRLIKILKEAIENRKEEIKEHLLSAYQRSLRIDSVDDDSVIQVIINEFGEIFERESIKGILPNVITESKGYVLYEFNCRDVLDVYYKRVHFNGTDWDMPTKEMEEGFAEWLLLQGLVKEDKGYENNASDIVEEFYEQQVHTEGGGLGFHTYLKYIYQWSPKAFWIIKNRIREPYLALDDDELESFWTEILKRPEIHEMLEG</sequence>
<gene>
    <name evidence="1" type="ORF">QY95_04048</name>
</gene>
<protein>
    <submittedName>
        <fullName evidence="1">Uncharacterized protein</fullName>
    </submittedName>
</protein>